<protein>
    <submittedName>
        <fullName evidence="1">Uncharacterized protein</fullName>
    </submittedName>
</protein>
<dbReference type="Proteomes" id="UP001595859">
    <property type="component" value="Unassembled WGS sequence"/>
</dbReference>
<dbReference type="RefSeq" id="WP_378054753.1">
    <property type="nucleotide sequence ID" value="NZ_JBHSIS010000002.1"/>
</dbReference>
<organism evidence="1 2">
    <name type="scientific">Actinophytocola glycyrrhizae</name>
    <dbReference type="NCBI Taxonomy" id="2044873"/>
    <lineage>
        <taxon>Bacteria</taxon>
        <taxon>Bacillati</taxon>
        <taxon>Actinomycetota</taxon>
        <taxon>Actinomycetes</taxon>
        <taxon>Pseudonocardiales</taxon>
        <taxon>Pseudonocardiaceae</taxon>
    </lineage>
</organism>
<evidence type="ECO:0000313" key="2">
    <source>
        <dbReference type="Proteomes" id="UP001595859"/>
    </source>
</evidence>
<accession>A0ABV9RVW2</accession>
<gene>
    <name evidence="1" type="ORF">ACFPCV_04720</name>
</gene>
<name>A0ABV9RVW2_9PSEU</name>
<comment type="caution">
    <text evidence="1">The sequence shown here is derived from an EMBL/GenBank/DDBJ whole genome shotgun (WGS) entry which is preliminary data.</text>
</comment>
<dbReference type="EMBL" id="JBHSIS010000002">
    <property type="protein sequence ID" value="MFC4852799.1"/>
    <property type="molecule type" value="Genomic_DNA"/>
</dbReference>
<proteinExistence type="predicted"/>
<reference evidence="2" key="1">
    <citation type="journal article" date="2019" name="Int. J. Syst. Evol. Microbiol.">
        <title>The Global Catalogue of Microorganisms (GCM) 10K type strain sequencing project: providing services to taxonomists for standard genome sequencing and annotation.</title>
        <authorList>
            <consortium name="The Broad Institute Genomics Platform"/>
            <consortium name="The Broad Institute Genome Sequencing Center for Infectious Disease"/>
            <person name="Wu L."/>
            <person name="Ma J."/>
        </authorList>
    </citation>
    <scope>NUCLEOTIDE SEQUENCE [LARGE SCALE GENOMIC DNA]</scope>
    <source>
        <strain evidence="2">ZS-22-S1</strain>
    </source>
</reference>
<sequence length="130" mass="14047">MAGEFPAGLSSSDIEFLMRNNDDVVSMERVDGAKALWKIAVSVEGAEPVQVLADNGINDIYFQALVQIDMDHVGDALSVLQPYATVGLAIVGEALFMRSAFYVSFSNMHALSNTLRAVALAYTAYRQVIA</sequence>
<keyword evidence="2" id="KW-1185">Reference proteome</keyword>
<evidence type="ECO:0000313" key="1">
    <source>
        <dbReference type="EMBL" id="MFC4852799.1"/>
    </source>
</evidence>